<dbReference type="PANTHER" id="PTHR32212:SF234">
    <property type="entry name" value="F-BOX_LRR-REPEAT PROTEIN 13-LIKE"/>
    <property type="match status" value="1"/>
</dbReference>
<name>A0AAD8MN04_9APIA</name>
<protein>
    <recommendedName>
        <fullName evidence="1">F-box domain-containing protein</fullName>
    </recommendedName>
</protein>
<evidence type="ECO:0000313" key="3">
    <source>
        <dbReference type="Proteomes" id="UP001237642"/>
    </source>
</evidence>
<reference evidence="2" key="1">
    <citation type="submission" date="2023-02" db="EMBL/GenBank/DDBJ databases">
        <title>Genome of toxic invasive species Heracleum sosnowskyi carries increased number of genes despite the absence of recent whole-genome duplications.</title>
        <authorList>
            <person name="Schelkunov M."/>
            <person name="Shtratnikova V."/>
            <person name="Makarenko M."/>
            <person name="Klepikova A."/>
            <person name="Omelchenko D."/>
            <person name="Novikova G."/>
            <person name="Obukhova E."/>
            <person name="Bogdanov V."/>
            <person name="Penin A."/>
            <person name="Logacheva M."/>
        </authorList>
    </citation>
    <scope>NUCLEOTIDE SEQUENCE</scope>
    <source>
        <strain evidence="2">Hsosn_3</strain>
        <tissue evidence="2">Leaf</tissue>
    </source>
</reference>
<dbReference type="PROSITE" id="PS50181">
    <property type="entry name" value="FBOX"/>
    <property type="match status" value="1"/>
</dbReference>
<dbReference type="AlphaFoldDB" id="A0AAD8MN04"/>
<reference evidence="2" key="2">
    <citation type="submission" date="2023-05" db="EMBL/GenBank/DDBJ databases">
        <authorList>
            <person name="Schelkunov M.I."/>
        </authorList>
    </citation>
    <scope>NUCLEOTIDE SEQUENCE</scope>
    <source>
        <strain evidence="2">Hsosn_3</strain>
        <tissue evidence="2">Leaf</tissue>
    </source>
</reference>
<feature type="domain" description="F-box" evidence="1">
    <location>
        <begin position="5"/>
        <end position="43"/>
    </location>
</feature>
<evidence type="ECO:0000259" key="1">
    <source>
        <dbReference type="PROSITE" id="PS50181"/>
    </source>
</evidence>
<proteinExistence type="predicted"/>
<comment type="caution">
    <text evidence="2">The sequence shown here is derived from an EMBL/GenBank/DDBJ whole genome shotgun (WGS) entry which is preliminary data.</text>
</comment>
<keyword evidence="3" id="KW-1185">Reference proteome</keyword>
<accession>A0AAD8MN04</accession>
<dbReference type="CDD" id="cd22160">
    <property type="entry name" value="F-box_AtFBL13-like"/>
    <property type="match status" value="1"/>
</dbReference>
<dbReference type="Gene3D" id="1.20.1280.50">
    <property type="match status" value="1"/>
</dbReference>
<gene>
    <name evidence="2" type="ORF">POM88_025526</name>
</gene>
<organism evidence="2 3">
    <name type="scientific">Heracleum sosnowskyi</name>
    <dbReference type="NCBI Taxonomy" id="360622"/>
    <lineage>
        <taxon>Eukaryota</taxon>
        <taxon>Viridiplantae</taxon>
        <taxon>Streptophyta</taxon>
        <taxon>Embryophyta</taxon>
        <taxon>Tracheophyta</taxon>
        <taxon>Spermatophyta</taxon>
        <taxon>Magnoliopsida</taxon>
        <taxon>eudicotyledons</taxon>
        <taxon>Gunneridae</taxon>
        <taxon>Pentapetalae</taxon>
        <taxon>asterids</taxon>
        <taxon>campanulids</taxon>
        <taxon>Apiales</taxon>
        <taxon>Apiaceae</taxon>
        <taxon>Apioideae</taxon>
        <taxon>apioid superclade</taxon>
        <taxon>Tordylieae</taxon>
        <taxon>Tordyliinae</taxon>
        <taxon>Heracleum</taxon>
    </lineage>
</organism>
<dbReference type="InterPro" id="IPR001810">
    <property type="entry name" value="F-box_dom"/>
</dbReference>
<evidence type="ECO:0000313" key="2">
    <source>
        <dbReference type="EMBL" id="KAK1378782.1"/>
    </source>
</evidence>
<dbReference type="Pfam" id="PF00646">
    <property type="entry name" value="F-box"/>
    <property type="match status" value="1"/>
</dbReference>
<sequence length="180" mass="20410">MKEHVDLISTLPDDLLCRIITLLPSKDGIRTSILSSRWKTLMDFVPILDIACDVPTPGFVNTMDRHWIGVTSLKLDDLPLTGVTLLTKFLQSAPNLKVVVVTIQPEVQYASRINVIARRRHRHLQRLAMKKEKNSACLKPSPEPYNWKPPDTPLVYTDVVDINETPKAKKLKKQIFSSSD</sequence>
<dbReference type="InterPro" id="IPR053781">
    <property type="entry name" value="F-box_AtFBL13-like"/>
</dbReference>
<dbReference type="PANTHER" id="PTHR32212">
    <property type="entry name" value="CYCLIN-LIKE F-BOX"/>
    <property type="match status" value="1"/>
</dbReference>
<dbReference type="SUPFAM" id="SSF81383">
    <property type="entry name" value="F-box domain"/>
    <property type="match status" value="1"/>
</dbReference>
<dbReference type="InterPro" id="IPR036047">
    <property type="entry name" value="F-box-like_dom_sf"/>
</dbReference>
<dbReference type="Proteomes" id="UP001237642">
    <property type="component" value="Unassembled WGS sequence"/>
</dbReference>
<dbReference type="EMBL" id="JAUIZM010000006">
    <property type="protein sequence ID" value="KAK1378782.1"/>
    <property type="molecule type" value="Genomic_DNA"/>
</dbReference>